<comment type="caution">
    <text evidence="3">The sequence shown here is derived from an EMBL/GenBank/DDBJ whole genome shotgun (WGS) entry which is preliminary data.</text>
</comment>
<dbReference type="PANTHER" id="PTHR47070">
    <property type="entry name" value="HYDROXYPROLINE-RICH GLYCOPROTEIN-LIKE"/>
    <property type="match status" value="1"/>
</dbReference>
<gene>
    <name evidence="3" type="ORF">H6P81_002221</name>
</gene>
<feature type="compositionally biased region" description="Polar residues" evidence="1">
    <location>
        <begin position="611"/>
        <end position="622"/>
    </location>
</feature>
<feature type="region of interest" description="Disordered" evidence="1">
    <location>
        <begin position="469"/>
        <end position="624"/>
    </location>
</feature>
<feature type="compositionally biased region" description="Basic and acidic residues" evidence="1">
    <location>
        <begin position="182"/>
        <end position="193"/>
    </location>
</feature>
<accession>A0AAV7FDR6</accession>
<dbReference type="InterPro" id="IPR009060">
    <property type="entry name" value="UBA-like_sf"/>
</dbReference>
<dbReference type="AlphaFoldDB" id="A0AAV7FDR6"/>
<reference evidence="3 4" key="1">
    <citation type="submission" date="2021-07" db="EMBL/GenBank/DDBJ databases">
        <title>The Aristolochia fimbriata genome: insights into angiosperm evolution, floral development and chemical biosynthesis.</title>
        <authorList>
            <person name="Jiao Y."/>
        </authorList>
    </citation>
    <scope>NUCLEOTIDE SEQUENCE [LARGE SCALE GENOMIC DNA]</scope>
    <source>
        <strain evidence="3">IBCAS-2021</strain>
        <tissue evidence="3">Leaf</tissue>
    </source>
</reference>
<name>A0AAV7FDR6_ARIFI</name>
<feature type="compositionally biased region" description="Polar residues" evidence="1">
    <location>
        <begin position="522"/>
        <end position="536"/>
    </location>
</feature>
<feature type="compositionally biased region" description="Low complexity" evidence="1">
    <location>
        <begin position="346"/>
        <end position="359"/>
    </location>
</feature>
<feature type="compositionally biased region" description="Low complexity" evidence="1">
    <location>
        <begin position="410"/>
        <end position="422"/>
    </location>
</feature>
<evidence type="ECO:0000256" key="1">
    <source>
        <dbReference type="SAM" id="MobiDB-lite"/>
    </source>
</evidence>
<feature type="region of interest" description="Disordered" evidence="1">
    <location>
        <begin position="148"/>
        <end position="203"/>
    </location>
</feature>
<feature type="compositionally biased region" description="Polar residues" evidence="1">
    <location>
        <begin position="360"/>
        <end position="373"/>
    </location>
</feature>
<protein>
    <recommendedName>
        <fullName evidence="2">GBF-interacting protein 1 N-terminal domain-containing protein</fullName>
    </recommendedName>
</protein>
<dbReference type="Proteomes" id="UP000825729">
    <property type="component" value="Unassembled WGS sequence"/>
</dbReference>
<dbReference type="EMBL" id="JAINDJ010000002">
    <property type="protein sequence ID" value="KAG9457713.1"/>
    <property type="molecule type" value="Genomic_DNA"/>
</dbReference>
<dbReference type="InterPro" id="IPR009719">
    <property type="entry name" value="GIP1_N"/>
</dbReference>
<organism evidence="3 4">
    <name type="scientific">Aristolochia fimbriata</name>
    <name type="common">White veined hardy Dutchman's pipe vine</name>
    <dbReference type="NCBI Taxonomy" id="158543"/>
    <lineage>
        <taxon>Eukaryota</taxon>
        <taxon>Viridiplantae</taxon>
        <taxon>Streptophyta</taxon>
        <taxon>Embryophyta</taxon>
        <taxon>Tracheophyta</taxon>
        <taxon>Spermatophyta</taxon>
        <taxon>Magnoliopsida</taxon>
        <taxon>Magnoliidae</taxon>
        <taxon>Piperales</taxon>
        <taxon>Aristolochiaceae</taxon>
        <taxon>Aristolochia</taxon>
    </lineage>
</organism>
<feature type="compositionally biased region" description="Polar residues" evidence="1">
    <location>
        <begin position="472"/>
        <end position="486"/>
    </location>
</feature>
<dbReference type="PANTHER" id="PTHR47070:SF2">
    <property type="entry name" value="OS06G0206100 PROTEIN"/>
    <property type="match status" value="1"/>
</dbReference>
<evidence type="ECO:0000313" key="3">
    <source>
        <dbReference type="EMBL" id="KAG9457713.1"/>
    </source>
</evidence>
<proteinExistence type="predicted"/>
<feature type="domain" description="GBF-interacting protein 1 N-terminal" evidence="2">
    <location>
        <begin position="15"/>
        <end position="73"/>
    </location>
</feature>
<evidence type="ECO:0000259" key="2">
    <source>
        <dbReference type="Pfam" id="PF06972"/>
    </source>
</evidence>
<feature type="compositionally biased region" description="Polar residues" evidence="1">
    <location>
        <begin position="148"/>
        <end position="179"/>
    </location>
</feature>
<keyword evidence="4" id="KW-1185">Reference proteome</keyword>
<feature type="region of interest" description="Disordered" evidence="1">
    <location>
        <begin position="265"/>
        <end position="428"/>
    </location>
</feature>
<feature type="compositionally biased region" description="Polar residues" evidence="1">
    <location>
        <begin position="300"/>
        <end position="317"/>
    </location>
</feature>
<sequence length="872" mass="93296">MVSGPRFDGGTQVLPAPVRKTIQSIKEIVGNHSDADIYSMLKETNMDPNETAQKLLNQDPFHEVKRKRDKKKENVANKGIVEPRTVSENTKQVGNKGVVESRNVIENTRQASKPQISWDQNARRGVYYRPLSRGINREFRVVRDNRVNQNGDITSEPPQCSLSTKDPIKSNASEKSSSEILIDQKHSDVRQSDRQYASQGFNGTRDFVSGRALDTDSHGARRTVLLGEKRAIVPSSTLRASGQKLQNISVSSLTSISSNSAVGLYSKSTDPVHVPSPDSRSSGKVGAIKREVGAVGVRRQSAQNSIAHSSVQNSLSVPPSGKDGPGSTESLGQSSSTLTKSGHLPQVSVVQSVGSGTSTNRSFSGSQHNNKPHQQALGHQKASQPNMEWKPKSSKKSGLNGPCVIGKPHTTTASSADNSSATQRETSKLPEKLSLVKVSEKQPVIIPQHLRVAVADRLRLTFGSFEAGFDSTKGSASGLQGFTNVGESKDEPALSTSFSNPVASTEDATARNEIDILDDQIRSSGSQSPSEGPDNSQPDRKESSSSQSLDNYGLVRSESPPYGSADSQQDNDPSKMPSFPGYDSQNGYDVPFFRPAMDESLPGQGLASPQEALSSHPATSGGPTTVAMVQQQQPVAQLYPPVHISHFPNFMPYRQILSPVYVPPMAVPSYSNNPAYSHPSNANSYVLMPGGSSHLTTGNLKYSPSQYKPVAAAGPAGYGNYSNPAGYAISTPGTVGGPTGIEDVSRVKYKEGNLFVPNPQAETSEIWIQTPRELPGMQTAPYYNMSGQAPHAAYVPSHAAAASYNAAPTQPAHVPFPGLYHPSQQATMTNPHHLVHQQMPAMGGNVGVGGPGTQVGAYQQPQLGHLNWTGNF</sequence>
<evidence type="ECO:0000313" key="4">
    <source>
        <dbReference type="Proteomes" id="UP000825729"/>
    </source>
</evidence>
<feature type="compositionally biased region" description="Polar residues" evidence="1">
    <location>
        <begin position="327"/>
        <end position="340"/>
    </location>
</feature>
<dbReference type="SUPFAM" id="SSF46934">
    <property type="entry name" value="UBA-like"/>
    <property type="match status" value="1"/>
</dbReference>
<feature type="compositionally biased region" description="Polar residues" evidence="1">
    <location>
        <begin position="494"/>
        <end position="507"/>
    </location>
</feature>
<dbReference type="Pfam" id="PF06972">
    <property type="entry name" value="GIP1_N"/>
    <property type="match status" value="1"/>
</dbReference>